<evidence type="ECO:0000256" key="1">
    <source>
        <dbReference type="ARBA" id="ARBA00008626"/>
    </source>
</evidence>
<dbReference type="Proteomes" id="UP000094285">
    <property type="component" value="Unassembled WGS sequence"/>
</dbReference>
<dbReference type="GeneID" id="30983580"/>
<protein>
    <submittedName>
        <fullName evidence="2">PHF5-like protein</fullName>
    </submittedName>
</protein>
<dbReference type="GO" id="GO:0009410">
    <property type="term" value="P:response to xenobiotic stimulus"/>
    <property type="evidence" value="ECO:0007669"/>
    <property type="project" value="EnsemblFungi"/>
</dbReference>
<proteinExistence type="inferred from homology"/>
<name>A0A1E4SMF5_9ASCO</name>
<sequence length="111" mass="12352">MSRHQYDLIQCMKQTGPVAGLVCQQCDGRCPVCDSYVKPTTKVTICSDCSFGHLSHKCIMCSNFLGDNNENGTPAFYCLECVRQDLDREGCPRVINVGSLKADMIVRRKKA</sequence>
<dbReference type="AlphaFoldDB" id="A0A1E4SMF5"/>
<comment type="similarity">
    <text evidence="1">Belongs to the PHF5 family.</text>
</comment>
<dbReference type="PIRSF" id="PIRSF016468">
    <property type="entry name" value="PHF5"/>
    <property type="match status" value="1"/>
</dbReference>
<gene>
    <name evidence="2" type="ORF">CANTADRAFT_47272</name>
</gene>
<organism evidence="2 3">
    <name type="scientific">Suhomyces tanzawaensis NRRL Y-17324</name>
    <dbReference type="NCBI Taxonomy" id="984487"/>
    <lineage>
        <taxon>Eukaryota</taxon>
        <taxon>Fungi</taxon>
        <taxon>Dikarya</taxon>
        <taxon>Ascomycota</taxon>
        <taxon>Saccharomycotina</taxon>
        <taxon>Pichiomycetes</taxon>
        <taxon>Debaryomycetaceae</taxon>
        <taxon>Suhomyces</taxon>
    </lineage>
</organism>
<dbReference type="STRING" id="984487.A0A1E4SMF5"/>
<evidence type="ECO:0000313" key="3">
    <source>
        <dbReference type="Proteomes" id="UP000094285"/>
    </source>
</evidence>
<dbReference type="GO" id="GO:0005684">
    <property type="term" value="C:U2-type spliceosomal complex"/>
    <property type="evidence" value="ECO:0007669"/>
    <property type="project" value="EnsemblFungi"/>
</dbReference>
<dbReference type="EMBL" id="KV453910">
    <property type="protein sequence ID" value="ODV80668.1"/>
    <property type="molecule type" value="Genomic_DNA"/>
</dbReference>
<accession>A0A1E4SMF5</accession>
<dbReference type="Pfam" id="PF03660">
    <property type="entry name" value="PHF5"/>
    <property type="match status" value="1"/>
</dbReference>
<dbReference type="PANTHER" id="PTHR13120">
    <property type="entry name" value="PHD FINGER-LIKE DOMAIN-CONTAINING PROTEIN 5A"/>
    <property type="match status" value="1"/>
</dbReference>
<dbReference type="GO" id="GO:0000245">
    <property type="term" value="P:spliceosomal complex assembly"/>
    <property type="evidence" value="ECO:0007669"/>
    <property type="project" value="EnsemblFungi"/>
</dbReference>
<dbReference type="GO" id="GO:0005686">
    <property type="term" value="C:U2 snRNP"/>
    <property type="evidence" value="ECO:0007669"/>
    <property type="project" value="EnsemblFungi"/>
</dbReference>
<dbReference type="OrthoDB" id="10248186at2759"/>
<keyword evidence="3" id="KW-1185">Reference proteome</keyword>
<evidence type="ECO:0000313" key="2">
    <source>
        <dbReference type="EMBL" id="ODV80668.1"/>
    </source>
</evidence>
<reference evidence="3" key="1">
    <citation type="submission" date="2016-05" db="EMBL/GenBank/DDBJ databases">
        <title>Comparative genomics of biotechnologically important yeasts.</title>
        <authorList>
            <consortium name="DOE Joint Genome Institute"/>
            <person name="Riley R."/>
            <person name="Haridas S."/>
            <person name="Wolfe K.H."/>
            <person name="Lopes M.R."/>
            <person name="Hittinger C.T."/>
            <person name="Goker M."/>
            <person name="Salamov A."/>
            <person name="Wisecaver J."/>
            <person name="Long T.M."/>
            <person name="Aerts A.L."/>
            <person name="Barry K."/>
            <person name="Choi C."/>
            <person name="Clum A."/>
            <person name="Coughlan A.Y."/>
            <person name="Deshpande S."/>
            <person name="Douglass A.P."/>
            <person name="Hanson S.J."/>
            <person name="Klenk H.-P."/>
            <person name="Labutti K."/>
            <person name="Lapidus A."/>
            <person name="Lindquist E."/>
            <person name="Lipzen A."/>
            <person name="Meier-Kolthoff J.P."/>
            <person name="Ohm R.A."/>
            <person name="Otillar R.P."/>
            <person name="Pangilinan J."/>
            <person name="Peng Y."/>
            <person name="Rokas A."/>
            <person name="Rosa C.A."/>
            <person name="Scheuner C."/>
            <person name="Sibirny A.A."/>
            <person name="Slot J.C."/>
            <person name="Stielow J.B."/>
            <person name="Sun H."/>
            <person name="Kurtzman C.P."/>
            <person name="Blackwell M."/>
            <person name="Grigoriev I.V."/>
            <person name="Jeffries T.W."/>
        </authorList>
    </citation>
    <scope>NUCLEOTIDE SEQUENCE [LARGE SCALE GENOMIC DNA]</scope>
    <source>
        <strain evidence="3">NRRL Y-17324</strain>
    </source>
</reference>
<dbReference type="RefSeq" id="XP_020065790.1">
    <property type="nucleotide sequence ID" value="XM_020209444.1"/>
</dbReference>
<dbReference type="InterPro" id="IPR005345">
    <property type="entry name" value="PHF5"/>
</dbReference>